<sequence>KNDDNFEDSKFTWLYHKTFCYDSKLEREFLEFIESRKDDIDKMFSQWFIIRNEGFKEFKIYDNRVNEVTYAMGFEPDFIFFGKRLSERNDKFLSIQCFMETKGEHLAPKDSWKEDFLAMLKGKKINTDTNQILTLESLPFFINKDISKNQTFIDEFDGFLNK</sequence>
<feature type="non-terminal residue" evidence="1">
    <location>
        <position position="1"/>
    </location>
</feature>
<protein>
    <submittedName>
        <fullName evidence="1">DEAD/DEAH box helicase</fullName>
    </submittedName>
</protein>
<keyword evidence="1" id="KW-0347">Helicase</keyword>
<reference evidence="1" key="1">
    <citation type="submission" date="2019-08" db="EMBL/GenBank/DDBJ databases">
        <authorList>
            <consortium name="GenomeTrakr network: Whole genome sequencing for foodborne pathogen traceback"/>
        </authorList>
    </citation>
    <scope>NUCLEOTIDE SEQUENCE</scope>
    <source>
        <strain evidence="1">TTU_623</strain>
    </source>
</reference>
<accession>A0A5M1DPT4</accession>
<name>A0A5M1DPT4_CAMUP</name>
<evidence type="ECO:0000313" key="1">
    <source>
        <dbReference type="EMBL" id="ECK6930592.1"/>
    </source>
</evidence>
<keyword evidence="1" id="KW-0067">ATP-binding</keyword>
<comment type="caution">
    <text evidence="1">The sequence shown here is derived from an EMBL/GenBank/DDBJ whole genome shotgun (WGS) entry which is preliminary data.</text>
</comment>
<gene>
    <name evidence="1" type="ORF">FSE91_07245</name>
</gene>
<proteinExistence type="predicted"/>
<dbReference type="EMBL" id="AAJCUB010000030">
    <property type="protein sequence ID" value="ECK6930592.1"/>
    <property type="molecule type" value="Genomic_DNA"/>
</dbReference>
<organism evidence="1">
    <name type="scientific">Campylobacter upsaliensis</name>
    <dbReference type="NCBI Taxonomy" id="28080"/>
    <lineage>
        <taxon>Bacteria</taxon>
        <taxon>Pseudomonadati</taxon>
        <taxon>Campylobacterota</taxon>
        <taxon>Epsilonproteobacteria</taxon>
        <taxon>Campylobacterales</taxon>
        <taxon>Campylobacteraceae</taxon>
        <taxon>Campylobacter</taxon>
    </lineage>
</organism>
<dbReference type="GO" id="GO:0004386">
    <property type="term" value="F:helicase activity"/>
    <property type="evidence" value="ECO:0007669"/>
    <property type="project" value="UniProtKB-KW"/>
</dbReference>
<keyword evidence="1" id="KW-0547">Nucleotide-binding</keyword>
<dbReference type="AlphaFoldDB" id="A0A5M1DPT4"/>
<keyword evidence="1" id="KW-0378">Hydrolase</keyword>